<dbReference type="Proteomes" id="UP001597058">
    <property type="component" value="Unassembled WGS sequence"/>
</dbReference>
<accession>A0ABW3XDE9</accession>
<gene>
    <name evidence="1" type="ORF">ACFQ5X_17635</name>
</gene>
<name>A0ABW3XDE9_9ACTN</name>
<dbReference type="RefSeq" id="WP_381242765.1">
    <property type="nucleotide sequence ID" value="NZ_JBHSKH010000136.1"/>
</dbReference>
<dbReference type="EMBL" id="JBHTMM010000019">
    <property type="protein sequence ID" value="MFD1307664.1"/>
    <property type="molecule type" value="Genomic_DNA"/>
</dbReference>
<comment type="caution">
    <text evidence="1">The sequence shown here is derived from an EMBL/GenBank/DDBJ whole genome shotgun (WGS) entry which is preliminary data.</text>
</comment>
<organism evidence="1 2">
    <name type="scientific">Streptomyces kaempferi</name>
    <dbReference type="NCBI Taxonomy" id="333725"/>
    <lineage>
        <taxon>Bacteria</taxon>
        <taxon>Bacillati</taxon>
        <taxon>Actinomycetota</taxon>
        <taxon>Actinomycetes</taxon>
        <taxon>Kitasatosporales</taxon>
        <taxon>Streptomycetaceae</taxon>
        <taxon>Streptomyces</taxon>
    </lineage>
</organism>
<protein>
    <submittedName>
        <fullName evidence="1">Uncharacterized protein</fullName>
    </submittedName>
</protein>
<evidence type="ECO:0000313" key="1">
    <source>
        <dbReference type="EMBL" id="MFD1307664.1"/>
    </source>
</evidence>
<reference evidence="2" key="1">
    <citation type="journal article" date="2019" name="Int. J. Syst. Evol. Microbiol.">
        <title>The Global Catalogue of Microorganisms (GCM) 10K type strain sequencing project: providing services to taxonomists for standard genome sequencing and annotation.</title>
        <authorList>
            <consortium name="The Broad Institute Genomics Platform"/>
            <consortium name="The Broad Institute Genome Sequencing Center for Infectious Disease"/>
            <person name="Wu L."/>
            <person name="Ma J."/>
        </authorList>
    </citation>
    <scope>NUCLEOTIDE SEQUENCE [LARGE SCALE GENOMIC DNA]</scope>
    <source>
        <strain evidence="2">CGMCC 4.7020</strain>
    </source>
</reference>
<evidence type="ECO:0000313" key="2">
    <source>
        <dbReference type="Proteomes" id="UP001597058"/>
    </source>
</evidence>
<sequence length="293" mass="32416">MTTATETHTPSRGCYQRGCRSDGCTRANYRYGKRLATEHVRGERRLHDVTQVRAHIEQLLANKWWQAEIGRVSGVSPSTISLIVLGQLPRTNKRIALAILSIPIVPMIRTVDGDRLDATGTIRRLHALAVLGHNWTVVGAHTGMTPDRLGVIARGKVSVVRPEEAQKVAAAYRDLSTTPGVMKQIATGARNKGWHGPLAWDAIDDPNCQPEAAASYEDAPKYERDPDRAREMVHLHLLGESIPSIAKKIGTTEKYVADQLPVALRQRVWRIKRDAEEQRKRDQAAATPEAVAA</sequence>
<keyword evidence="2" id="KW-1185">Reference proteome</keyword>
<proteinExistence type="predicted"/>